<evidence type="ECO:0000256" key="6">
    <source>
        <dbReference type="ARBA" id="ARBA00022741"/>
    </source>
</evidence>
<proteinExistence type="predicted"/>
<gene>
    <name evidence="13" type="ordered locus">Reut_A1645</name>
</gene>
<comment type="subcellular location">
    <subcellularLocation>
        <location evidence="1">Cell membrane</location>
        <topology evidence="1">Multi-pass membrane protein</topology>
    </subcellularLocation>
</comment>
<feature type="transmembrane region" description="Helical" evidence="10">
    <location>
        <begin position="175"/>
        <end position="199"/>
    </location>
</feature>
<dbReference type="GO" id="GO:0140359">
    <property type="term" value="F:ABC-type transporter activity"/>
    <property type="evidence" value="ECO:0007669"/>
    <property type="project" value="InterPro"/>
</dbReference>
<evidence type="ECO:0000256" key="1">
    <source>
        <dbReference type="ARBA" id="ARBA00004651"/>
    </source>
</evidence>
<dbReference type="PROSITE" id="PS50929">
    <property type="entry name" value="ABC_TM1F"/>
    <property type="match status" value="1"/>
</dbReference>
<evidence type="ECO:0000256" key="8">
    <source>
        <dbReference type="ARBA" id="ARBA00022989"/>
    </source>
</evidence>
<dbReference type="GO" id="GO:0005886">
    <property type="term" value="C:plasma membrane"/>
    <property type="evidence" value="ECO:0007669"/>
    <property type="project" value="UniProtKB-SubCell"/>
</dbReference>
<keyword evidence="3" id="KW-1003">Cell membrane</keyword>
<evidence type="ECO:0000256" key="4">
    <source>
        <dbReference type="ARBA" id="ARBA00022519"/>
    </source>
</evidence>
<keyword evidence="7" id="KW-0067">ATP-binding</keyword>
<keyword evidence="5 10" id="KW-0812">Transmembrane</keyword>
<dbReference type="eggNOG" id="COG4178">
    <property type="taxonomic scope" value="Bacteria"/>
</dbReference>
<dbReference type="OrthoDB" id="9810134at2"/>
<feature type="transmembrane region" description="Helical" evidence="10">
    <location>
        <begin position="292"/>
        <end position="311"/>
    </location>
</feature>
<keyword evidence="6" id="KW-0547">Nucleotide-binding</keyword>
<dbReference type="AlphaFoldDB" id="Q471C2"/>
<sequence>MVMATRSGNLWKRFLDIARPYWVSREKGKAWALLLILVGLLLGQTWTNVRFNEQTGEFASALAAGDADRFWYAIRIFVYVLLAAVPVYAFYYYTRNRLFMHWRAWMTHQYLEKYFGNCAFYALNNNTNIDNPDQRISEDISTFTQQSLYFLLLMLGSLLQLIAFSEVLWSISRELVLFLVLYAICGTVVSVLCFGKVLIGLNFYQLRREADFRFSLIRVREHAESITFHRGEQHEFHHVRGRFQHVFANYNRLNRWQLNLYLFQYAYAFLTLMLPSVIVANRVLDGELEVGSAIQAAGAFTAVLAALTVIVDNFESLSRFVAGLDRLATFASSLAHTRVLRRKPGGRIDHQRGDTLSLEHLTLHTPDYDRTLLKDLNVTVGKGQSLLIIGPSGGGKSSLMRAISGLWNCGSGRIVHPEPGQMLILPQRPYMAVGNLRCQLLYPDQGQHRISDEELLKLLDMVNLPDLAQRVGGLDAELDWGKVLSLGEQQRLAFARLLRARPRYALLDEATSALDVANEAALYSQLSAGHTTIVSVSHRPTLLKYHVQVLELCGNGDWQLRTPSDCSFAW</sequence>
<keyword evidence="9 10" id="KW-0472">Membrane</keyword>
<dbReference type="PANTHER" id="PTHR11384">
    <property type="entry name" value="ATP-BINDING CASSETTE, SUB-FAMILY D MEMBER"/>
    <property type="match status" value="1"/>
</dbReference>
<dbReference type="InterPro" id="IPR027417">
    <property type="entry name" value="P-loop_NTPase"/>
</dbReference>
<name>Q471C2_CUPPJ</name>
<dbReference type="InterPro" id="IPR003593">
    <property type="entry name" value="AAA+_ATPase"/>
</dbReference>
<reference evidence="13" key="1">
    <citation type="submission" date="2005-08" db="EMBL/GenBank/DDBJ databases">
        <title>Complete sequence of Chromosome1 of Ralstonia eutropha JMP134.</title>
        <authorList>
            <person name="Copeland A."/>
            <person name="Lucas S."/>
            <person name="Lapidus A."/>
            <person name="Barry K."/>
            <person name="Detter J.C."/>
            <person name="Glavina T."/>
            <person name="Hammon N."/>
            <person name="Israni S."/>
            <person name="Pitluck S."/>
            <person name="Goltsman E."/>
            <person name="Martinez M."/>
            <person name="Schmutz J."/>
            <person name="Larimer F."/>
            <person name="Land M."/>
            <person name="Lykidis A."/>
            <person name="Richardson P."/>
        </authorList>
    </citation>
    <scope>NUCLEOTIDE SEQUENCE</scope>
    <source>
        <strain evidence="13">JMP134</strain>
    </source>
</reference>
<feature type="transmembrane region" description="Helical" evidence="10">
    <location>
        <begin position="71"/>
        <end position="93"/>
    </location>
</feature>
<accession>Q471C2</accession>
<evidence type="ECO:0000256" key="3">
    <source>
        <dbReference type="ARBA" id="ARBA00022475"/>
    </source>
</evidence>
<evidence type="ECO:0000256" key="5">
    <source>
        <dbReference type="ARBA" id="ARBA00022692"/>
    </source>
</evidence>
<dbReference type="SUPFAM" id="SSF90123">
    <property type="entry name" value="ABC transporter transmembrane region"/>
    <property type="match status" value="1"/>
</dbReference>
<dbReference type="HOGENOM" id="CLU_007587_6_0_4"/>
<dbReference type="PROSITE" id="PS00211">
    <property type="entry name" value="ABC_TRANSPORTER_1"/>
    <property type="match status" value="1"/>
</dbReference>
<evidence type="ECO:0000259" key="12">
    <source>
        <dbReference type="PROSITE" id="PS50929"/>
    </source>
</evidence>
<dbReference type="InterPro" id="IPR011527">
    <property type="entry name" value="ABC1_TM_dom"/>
</dbReference>
<evidence type="ECO:0000256" key="2">
    <source>
        <dbReference type="ARBA" id="ARBA00022448"/>
    </source>
</evidence>
<feature type="transmembrane region" description="Helical" evidence="10">
    <location>
        <begin position="148"/>
        <end position="169"/>
    </location>
</feature>
<dbReference type="Gene3D" id="3.40.50.300">
    <property type="entry name" value="P-loop containing nucleotide triphosphate hydrolases"/>
    <property type="match status" value="1"/>
</dbReference>
<evidence type="ECO:0000256" key="9">
    <source>
        <dbReference type="ARBA" id="ARBA00023136"/>
    </source>
</evidence>
<dbReference type="SMART" id="SM00382">
    <property type="entry name" value="AAA"/>
    <property type="match status" value="1"/>
</dbReference>
<organism evidence="13">
    <name type="scientific">Cupriavidus pinatubonensis (strain JMP 134 / LMG 1197)</name>
    <name type="common">Cupriavidus necator (strain JMP 134)</name>
    <dbReference type="NCBI Taxonomy" id="264198"/>
    <lineage>
        <taxon>Bacteria</taxon>
        <taxon>Pseudomonadati</taxon>
        <taxon>Pseudomonadota</taxon>
        <taxon>Betaproteobacteria</taxon>
        <taxon>Burkholderiales</taxon>
        <taxon>Burkholderiaceae</taxon>
        <taxon>Cupriavidus</taxon>
    </lineage>
</organism>
<dbReference type="STRING" id="264198.Reut_A1645"/>
<keyword evidence="8 10" id="KW-1133">Transmembrane helix</keyword>
<dbReference type="InterPro" id="IPR050835">
    <property type="entry name" value="ABC_transporter_sub-D"/>
</dbReference>
<evidence type="ECO:0000259" key="11">
    <source>
        <dbReference type="PROSITE" id="PS50893"/>
    </source>
</evidence>
<dbReference type="Pfam" id="PF00005">
    <property type="entry name" value="ABC_tran"/>
    <property type="match status" value="1"/>
</dbReference>
<feature type="domain" description="ABC transmembrane type-1" evidence="12">
    <location>
        <begin position="35"/>
        <end position="319"/>
    </location>
</feature>
<dbReference type="CDD" id="cd03223">
    <property type="entry name" value="ABCD_peroxisomal_ALDP"/>
    <property type="match status" value="1"/>
</dbReference>
<feature type="transmembrane region" description="Helical" evidence="10">
    <location>
        <begin position="260"/>
        <end position="280"/>
    </location>
</feature>
<feature type="domain" description="ABC transporter" evidence="11">
    <location>
        <begin position="356"/>
        <end position="569"/>
    </location>
</feature>
<dbReference type="PANTHER" id="PTHR11384:SF59">
    <property type="entry name" value="LYSOSOMAL COBALAMIN TRANSPORTER ABCD4"/>
    <property type="match status" value="1"/>
</dbReference>
<evidence type="ECO:0000313" key="13">
    <source>
        <dbReference type="EMBL" id="AAZ61011.1"/>
    </source>
</evidence>
<dbReference type="Gene3D" id="1.20.1560.10">
    <property type="entry name" value="ABC transporter type 1, transmembrane domain"/>
    <property type="match status" value="1"/>
</dbReference>
<dbReference type="InterPro" id="IPR003439">
    <property type="entry name" value="ABC_transporter-like_ATP-bd"/>
</dbReference>
<dbReference type="PROSITE" id="PS50893">
    <property type="entry name" value="ABC_TRANSPORTER_2"/>
    <property type="match status" value="1"/>
</dbReference>
<keyword evidence="4" id="KW-0997">Cell inner membrane</keyword>
<dbReference type="InterPro" id="IPR036640">
    <property type="entry name" value="ABC1_TM_sf"/>
</dbReference>
<dbReference type="GO" id="GO:0005524">
    <property type="term" value="F:ATP binding"/>
    <property type="evidence" value="ECO:0007669"/>
    <property type="project" value="UniProtKB-KW"/>
</dbReference>
<evidence type="ECO:0000256" key="7">
    <source>
        <dbReference type="ARBA" id="ARBA00022840"/>
    </source>
</evidence>
<dbReference type="SUPFAM" id="SSF52540">
    <property type="entry name" value="P-loop containing nucleoside triphosphate hydrolases"/>
    <property type="match status" value="1"/>
</dbReference>
<dbReference type="Pfam" id="PF06472">
    <property type="entry name" value="ABC_membrane_2"/>
    <property type="match status" value="1"/>
</dbReference>
<evidence type="ECO:0000256" key="10">
    <source>
        <dbReference type="SAM" id="Phobius"/>
    </source>
</evidence>
<keyword evidence="2" id="KW-0813">Transport</keyword>
<protein>
    <submittedName>
        <fullName evidence="13">ABC transporter related protein</fullName>
    </submittedName>
</protein>
<dbReference type="GO" id="GO:0016887">
    <property type="term" value="F:ATP hydrolysis activity"/>
    <property type="evidence" value="ECO:0007669"/>
    <property type="project" value="InterPro"/>
</dbReference>
<dbReference type="EMBL" id="CP000090">
    <property type="protein sequence ID" value="AAZ61011.1"/>
    <property type="molecule type" value="Genomic_DNA"/>
</dbReference>
<dbReference type="KEGG" id="reu:Reut_A1645"/>
<dbReference type="InterPro" id="IPR017871">
    <property type="entry name" value="ABC_transporter-like_CS"/>
</dbReference>